<dbReference type="EMBL" id="AYCK01013515">
    <property type="status" value="NOT_ANNOTATED_CDS"/>
    <property type="molecule type" value="Genomic_DNA"/>
</dbReference>
<dbReference type="InterPro" id="IPR039577">
    <property type="entry name" value="Rad18"/>
</dbReference>
<keyword evidence="9 17" id="KW-0863">Zinc-finger</keyword>
<keyword evidence="7" id="KW-0479">Metal-binding</keyword>
<reference evidence="23" key="2">
    <citation type="submission" date="2025-08" db="UniProtKB">
        <authorList>
            <consortium name="Ensembl"/>
        </authorList>
    </citation>
    <scope>IDENTIFICATION</scope>
</reference>
<dbReference type="CDD" id="cd16529">
    <property type="entry name" value="RING-HC_RAD18"/>
    <property type="match status" value="1"/>
</dbReference>
<evidence type="ECO:0000313" key="23">
    <source>
        <dbReference type="Ensembl" id="ENSPFOP00000029703.1"/>
    </source>
</evidence>
<evidence type="ECO:0000256" key="9">
    <source>
        <dbReference type="ARBA" id="ARBA00022771"/>
    </source>
</evidence>
<evidence type="ECO:0000256" key="1">
    <source>
        <dbReference type="ARBA" id="ARBA00000900"/>
    </source>
</evidence>
<dbReference type="PROSITE" id="PS50800">
    <property type="entry name" value="SAP"/>
    <property type="match status" value="1"/>
</dbReference>
<dbReference type="Pfam" id="PF13923">
    <property type="entry name" value="zf-C3HC4_2"/>
    <property type="match status" value="1"/>
</dbReference>
<dbReference type="SUPFAM" id="SSF57850">
    <property type="entry name" value="RING/U-box"/>
    <property type="match status" value="1"/>
</dbReference>
<evidence type="ECO:0000256" key="18">
    <source>
        <dbReference type="PROSITE-ProRule" id="PRU01256"/>
    </source>
</evidence>
<feature type="compositionally biased region" description="Basic and acidic residues" evidence="19">
    <location>
        <begin position="363"/>
        <end position="375"/>
    </location>
</feature>
<dbReference type="GeneTree" id="ENSGT00390000011230"/>
<keyword evidence="8 18" id="KW-0227">DNA damage</keyword>
<evidence type="ECO:0000256" key="17">
    <source>
        <dbReference type="PROSITE-ProRule" id="PRU00175"/>
    </source>
</evidence>
<dbReference type="FunFam" id="3.30.160.60:FF:000331">
    <property type="entry name" value="E3 ubiquitin-protein ligase RAD18"/>
    <property type="match status" value="1"/>
</dbReference>
<evidence type="ECO:0000256" key="4">
    <source>
        <dbReference type="ARBA" id="ARBA00009506"/>
    </source>
</evidence>
<dbReference type="SMART" id="SM00513">
    <property type="entry name" value="SAP"/>
    <property type="match status" value="1"/>
</dbReference>
<feature type="compositionally biased region" description="Polar residues" evidence="19">
    <location>
        <begin position="433"/>
        <end position="456"/>
    </location>
</feature>
<evidence type="ECO:0000256" key="16">
    <source>
        <dbReference type="ARBA" id="ARBA00082369"/>
    </source>
</evidence>
<evidence type="ECO:0000256" key="7">
    <source>
        <dbReference type="ARBA" id="ARBA00022723"/>
    </source>
</evidence>
<dbReference type="InterPro" id="IPR001841">
    <property type="entry name" value="Znf_RING"/>
</dbReference>
<feature type="region of interest" description="Disordered" evidence="19">
    <location>
        <begin position="361"/>
        <end position="466"/>
    </location>
</feature>
<feature type="region of interest" description="Disordered" evidence="19">
    <location>
        <begin position="97"/>
        <end position="123"/>
    </location>
</feature>
<dbReference type="SMART" id="SM00734">
    <property type="entry name" value="ZnF_Rad18"/>
    <property type="match status" value="1"/>
</dbReference>
<evidence type="ECO:0000259" key="22">
    <source>
        <dbReference type="PROSITE" id="PS51908"/>
    </source>
</evidence>
<dbReference type="GO" id="GO:0006281">
    <property type="term" value="P:DNA repair"/>
    <property type="evidence" value="ECO:0007669"/>
    <property type="project" value="UniProtKB-KW"/>
</dbReference>
<dbReference type="GO" id="GO:0008270">
    <property type="term" value="F:zinc ion binding"/>
    <property type="evidence" value="ECO:0007669"/>
    <property type="project" value="UniProtKB-KW"/>
</dbReference>
<keyword evidence="24" id="KW-1185">Reference proteome</keyword>
<dbReference type="Pfam" id="PF02037">
    <property type="entry name" value="SAP"/>
    <property type="match status" value="1"/>
</dbReference>
<evidence type="ECO:0000256" key="12">
    <source>
        <dbReference type="ARBA" id="ARBA00023125"/>
    </source>
</evidence>
<dbReference type="EC" id="2.3.2.27" evidence="5"/>
<feature type="domain" description="SAP" evidence="21">
    <location>
        <begin position="244"/>
        <end position="278"/>
    </location>
</feature>
<evidence type="ECO:0000256" key="14">
    <source>
        <dbReference type="ARBA" id="ARBA00023242"/>
    </source>
</evidence>
<dbReference type="Gene3D" id="3.30.160.60">
    <property type="entry name" value="Classic Zinc Finger"/>
    <property type="match status" value="1"/>
</dbReference>
<dbReference type="GO" id="GO:0003697">
    <property type="term" value="F:single-stranded DNA binding"/>
    <property type="evidence" value="ECO:0007669"/>
    <property type="project" value="InterPro"/>
</dbReference>
<evidence type="ECO:0000256" key="6">
    <source>
        <dbReference type="ARBA" id="ARBA00022679"/>
    </source>
</evidence>
<dbReference type="InterPro" id="IPR013083">
    <property type="entry name" value="Znf_RING/FYVE/PHD"/>
</dbReference>
<name>A0A096ME62_POEFO</name>
<protein>
    <recommendedName>
        <fullName evidence="5">RING-type E3 ubiquitin transferase</fullName>
        <ecNumber evidence="5">2.3.2.27</ecNumber>
    </recommendedName>
    <alternativeName>
        <fullName evidence="15 16">RING-type E3 ubiquitin transferase RAD18</fullName>
    </alternativeName>
</protein>
<dbReference type="PANTHER" id="PTHR14134:SF2">
    <property type="entry name" value="E3 UBIQUITIN-PROTEIN LIGASE RAD18"/>
    <property type="match status" value="1"/>
</dbReference>
<dbReference type="GO" id="GO:0006301">
    <property type="term" value="P:DNA damage tolerance"/>
    <property type="evidence" value="ECO:0007669"/>
    <property type="project" value="InterPro"/>
</dbReference>
<feature type="domain" description="UBZ4-type" evidence="22">
    <location>
        <begin position="196"/>
        <end position="223"/>
    </location>
</feature>
<evidence type="ECO:0000256" key="13">
    <source>
        <dbReference type="ARBA" id="ARBA00023204"/>
    </source>
</evidence>
<feature type="compositionally biased region" description="Low complexity" evidence="19">
    <location>
        <begin position="411"/>
        <end position="429"/>
    </location>
</feature>
<feature type="domain" description="RING-type" evidence="20">
    <location>
        <begin position="25"/>
        <end position="63"/>
    </location>
</feature>
<organism evidence="23 24">
    <name type="scientific">Poecilia formosa</name>
    <name type="common">Amazon molly</name>
    <name type="synonym">Limia formosa</name>
    <dbReference type="NCBI Taxonomy" id="48698"/>
    <lineage>
        <taxon>Eukaryota</taxon>
        <taxon>Metazoa</taxon>
        <taxon>Chordata</taxon>
        <taxon>Craniata</taxon>
        <taxon>Vertebrata</taxon>
        <taxon>Euteleostomi</taxon>
        <taxon>Actinopterygii</taxon>
        <taxon>Neopterygii</taxon>
        <taxon>Teleostei</taxon>
        <taxon>Neoteleostei</taxon>
        <taxon>Acanthomorphata</taxon>
        <taxon>Ovalentaria</taxon>
        <taxon>Atherinomorphae</taxon>
        <taxon>Cyprinodontiformes</taxon>
        <taxon>Poeciliidae</taxon>
        <taxon>Poeciliinae</taxon>
        <taxon>Poecilia</taxon>
    </lineage>
</organism>
<dbReference type="SMART" id="SM00184">
    <property type="entry name" value="RING"/>
    <property type="match status" value="1"/>
</dbReference>
<comment type="subcellular location">
    <subcellularLocation>
        <location evidence="2">Nucleus</location>
    </subcellularLocation>
</comment>
<dbReference type="Gene3D" id="3.30.40.10">
    <property type="entry name" value="Zinc/RING finger domain, C3HC4 (zinc finger)"/>
    <property type="match status" value="1"/>
</dbReference>
<keyword evidence="13 18" id="KW-0234">DNA repair</keyword>
<keyword evidence="6" id="KW-0808">Transferase</keyword>
<evidence type="ECO:0000256" key="8">
    <source>
        <dbReference type="ARBA" id="ARBA00022763"/>
    </source>
</evidence>
<accession>A0A096ME62</accession>
<feature type="compositionally biased region" description="Polar residues" evidence="19">
    <location>
        <begin position="377"/>
        <end position="390"/>
    </location>
</feature>
<dbReference type="AlphaFoldDB" id="A0A096ME62"/>
<proteinExistence type="inferred from homology"/>
<dbReference type="UniPathway" id="UPA00143"/>
<keyword evidence="12" id="KW-0238">DNA-binding</keyword>
<dbReference type="InterPro" id="IPR006642">
    <property type="entry name" value="Rad18_UBZ4"/>
</dbReference>
<dbReference type="PROSITE" id="PS00518">
    <property type="entry name" value="ZF_RING_1"/>
    <property type="match status" value="1"/>
</dbReference>
<dbReference type="EMBL" id="AYCK01013516">
    <property type="status" value="NOT_ANNOTATED_CDS"/>
    <property type="molecule type" value="Genomic_DNA"/>
</dbReference>
<evidence type="ECO:0000256" key="2">
    <source>
        <dbReference type="ARBA" id="ARBA00004123"/>
    </source>
</evidence>
<dbReference type="Proteomes" id="UP000028760">
    <property type="component" value="Unassembled WGS sequence"/>
</dbReference>
<evidence type="ECO:0000256" key="15">
    <source>
        <dbReference type="ARBA" id="ARBA00031783"/>
    </source>
</evidence>
<comment type="pathway">
    <text evidence="3">Protein modification; protein ubiquitination.</text>
</comment>
<dbReference type="FunFam" id="3.30.40.10:FF:000172">
    <property type="entry name" value="E3 ubiquitin-protein ligase RAD18"/>
    <property type="match status" value="1"/>
</dbReference>
<evidence type="ECO:0000256" key="19">
    <source>
        <dbReference type="SAM" id="MobiDB-lite"/>
    </source>
</evidence>
<keyword evidence="11" id="KW-0862">Zinc</keyword>
<dbReference type="PROSITE" id="PS51908">
    <property type="entry name" value="ZF_UBZ4"/>
    <property type="match status" value="1"/>
</dbReference>
<evidence type="ECO:0000313" key="24">
    <source>
        <dbReference type="Proteomes" id="UP000028760"/>
    </source>
</evidence>
<dbReference type="PANTHER" id="PTHR14134">
    <property type="entry name" value="E3 UBIQUITIN-PROTEIN LIGASE RAD18"/>
    <property type="match status" value="1"/>
</dbReference>
<keyword evidence="10" id="KW-0833">Ubl conjugation pathway</keyword>
<evidence type="ECO:0000259" key="21">
    <source>
        <dbReference type="PROSITE" id="PS50800"/>
    </source>
</evidence>
<dbReference type="InterPro" id="IPR003034">
    <property type="entry name" value="SAP_dom"/>
</dbReference>
<dbReference type="GO" id="GO:0006513">
    <property type="term" value="P:protein monoubiquitination"/>
    <property type="evidence" value="ECO:0007669"/>
    <property type="project" value="InterPro"/>
</dbReference>
<comment type="similarity">
    <text evidence="4">Belongs to the RAD18 family.</text>
</comment>
<evidence type="ECO:0000256" key="3">
    <source>
        <dbReference type="ARBA" id="ARBA00004906"/>
    </source>
</evidence>
<evidence type="ECO:0000256" key="11">
    <source>
        <dbReference type="ARBA" id="ARBA00022833"/>
    </source>
</evidence>
<reference evidence="24" key="1">
    <citation type="submission" date="2013-10" db="EMBL/GenBank/DDBJ databases">
        <authorList>
            <person name="Schartl M."/>
            <person name="Warren W."/>
        </authorList>
    </citation>
    <scope>NUCLEOTIDE SEQUENCE [LARGE SCALE GENOMIC DNA]</scope>
    <source>
        <strain evidence="24">female</strain>
    </source>
</reference>
<dbReference type="GO" id="GO:0005634">
    <property type="term" value="C:nucleus"/>
    <property type="evidence" value="ECO:0007669"/>
    <property type="project" value="UniProtKB-SubCell"/>
</dbReference>
<dbReference type="Ensembl" id="ENSPFOT00000024769.1">
    <property type="protein sequence ID" value="ENSPFOP00000029703.1"/>
    <property type="gene ID" value="ENSPFOG00000002722.2"/>
</dbReference>
<evidence type="ECO:0000256" key="10">
    <source>
        <dbReference type="ARBA" id="ARBA00022786"/>
    </source>
</evidence>
<sequence length="466" mass="52460">MAQHIEEDLPLSLACLKMVDTLLRCPICFDFLNITMMTKCSHNFCSLCIRKFLSYKLLCPVCNSQMTEQDLRNNRLLDDLVVNFQAAREQLLKANFESPPISPTTPASATKCKTPRENSQRSGSSILSHFFQKKARTPPGKAQMSAVVKEEPVDVEEPSIKVLMSLKQQVTSCLTPGLEMAHSSSPSKDRKPVIKAVECPVCSVSVTQHFINKHLDTCLSSGEKKESLRSSQGTTMRPMAKLVYNLLSVQDLKRRLKDCHLSMQGSRDQLIKRHKEFVHLYNSQCDSLKPKSVEEIAREVEANEKMRSQMQEKSKPVMVFTKNQSEEEIEEMHSNYRKQHSGDFFRLIAQVRGRLQTAKQAHVKQEVKVEKEETQASHSSVHVGDTNNSVVIKVEDEENDEDSFARGMELPSSPSFSDVSISSSISDIFGPESSINIEDTVTSSAKKRPSSNTEMSPDTGKRQRKT</sequence>
<evidence type="ECO:0000256" key="5">
    <source>
        <dbReference type="ARBA" id="ARBA00012483"/>
    </source>
</evidence>
<dbReference type="InterPro" id="IPR017907">
    <property type="entry name" value="Znf_RING_CS"/>
</dbReference>
<dbReference type="PROSITE" id="PS50089">
    <property type="entry name" value="ZF_RING_2"/>
    <property type="match status" value="1"/>
</dbReference>
<reference evidence="23" key="3">
    <citation type="submission" date="2025-09" db="UniProtKB">
        <authorList>
            <consortium name="Ensembl"/>
        </authorList>
    </citation>
    <scope>IDENTIFICATION</scope>
</reference>
<dbReference type="GO" id="GO:0061630">
    <property type="term" value="F:ubiquitin protein ligase activity"/>
    <property type="evidence" value="ECO:0007669"/>
    <property type="project" value="UniProtKB-EC"/>
</dbReference>
<keyword evidence="14" id="KW-0539">Nucleus</keyword>
<evidence type="ECO:0000259" key="20">
    <source>
        <dbReference type="PROSITE" id="PS50089"/>
    </source>
</evidence>
<dbReference type="GO" id="GO:0097505">
    <property type="term" value="C:Rad6-Rad18 complex"/>
    <property type="evidence" value="ECO:0007669"/>
    <property type="project" value="TreeGrafter"/>
</dbReference>
<comment type="catalytic activity">
    <reaction evidence="1">
        <text>S-ubiquitinyl-[E2 ubiquitin-conjugating enzyme]-L-cysteine + [acceptor protein]-L-lysine = [E2 ubiquitin-conjugating enzyme]-L-cysteine + N(6)-ubiquitinyl-[acceptor protein]-L-lysine.</text>
        <dbReference type="EC" id="2.3.2.27"/>
    </reaction>
</comment>